<proteinExistence type="predicted"/>
<sequence length="82" mass="8606">MYLRNATEGIRVLDMEGVVGAKVFAIFDEVTEIGSTIDLMAMGADGLDTLVESAAHTVQGLQAQSPSNVSDTTQTFCPPSGQ</sequence>
<evidence type="ECO:0000256" key="1">
    <source>
        <dbReference type="SAM" id="MobiDB-lite"/>
    </source>
</evidence>
<reference evidence="2" key="1">
    <citation type="journal article" date="2014" name="Front. Microbiol.">
        <title>High frequency of phylogenetically diverse reductive dehalogenase-homologous genes in deep subseafloor sedimentary metagenomes.</title>
        <authorList>
            <person name="Kawai M."/>
            <person name="Futagami T."/>
            <person name="Toyoda A."/>
            <person name="Takaki Y."/>
            <person name="Nishi S."/>
            <person name="Hori S."/>
            <person name="Arai W."/>
            <person name="Tsubouchi T."/>
            <person name="Morono Y."/>
            <person name="Uchiyama I."/>
            <person name="Ito T."/>
            <person name="Fujiyama A."/>
            <person name="Inagaki F."/>
            <person name="Takami H."/>
        </authorList>
    </citation>
    <scope>NUCLEOTIDE SEQUENCE</scope>
    <source>
        <strain evidence="2">Expedition CK06-06</strain>
    </source>
</reference>
<protein>
    <submittedName>
        <fullName evidence="2">Uncharacterized protein</fullName>
    </submittedName>
</protein>
<evidence type="ECO:0000313" key="2">
    <source>
        <dbReference type="EMBL" id="GAH70098.1"/>
    </source>
</evidence>
<feature type="region of interest" description="Disordered" evidence="1">
    <location>
        <begin position="61"/>
        <end position="82"/>
    </location>
</feature>
<dbReference type="EMBL" id="BARU01035007">
    <property type="protein sequence ID" value="GAH70098.1"/>
    <property type="molecule type" value="Genomic_DNA"/>
</dbReference>
<dbReference type="AlphaFoldDB" id="X1JK33"/>
<gene>
    <name evidence="2" type="ORF">S03H2_54861</name>
</gene>
<accession>X1JK33</accession>
<organism evidence="2">
    <name type="scientific">marine sediment metagenome</name>
    <dbReference type="NCBI Taxonomy" id="412755"/>
    <lineage>
        <taxon>unclassified sequences</taxon>
        <taxon>metagenomes</taxon>
        <taxon>ecological metagenomes</taxon>
    </lineage>
</organism>
<name>X1JK33_9ZZZZ</name>
<comment type="caution">
    <text evidence="2">The sequence shown here is derived from an EMBL/GenBank/DDBJ whole genome shotgun (WGS) entry which is preliminary data.</text>
</comment>
<feature type="non-terminal residue" evidence="2">
    <location>
        <position position="82"/>
    </location>
</feature>